<dbReference type="GO" id="GO:0003995">
    <property type="term" value="F:acyl-CoA dehydrogenase activity"/>
    <property type="evidence" value="ECO:0007669"/>
    <property type="project" value="TreeGrafter"/>
</dbReference>
<evidence type="ECO:0000259" key="4">
    <source>
        <dbReference type="Pfam" id="PF08028"/>
    </source>
</evidence>
<dbReference type="SUPFAM" id="SSF47203">
    <property type="entry name" value="Acyl-CoA dehydrogenase C-terminal domain-like"/>
    <property type="match status" value="1"/>
</dbReference>
<evidence type="ECO:0000256" key="2">
    <source>
        <dbReference type="ARBA" id="ARBA00049661"/>
    </source>
</evidence>
<name>A0A346A107_9HYPH</name>
<accession>A0A346A107</accession>
<gene>
    <name evidence="5" type="ORF">DW352_21405</name>
</gene>
<dbReference type="Pfam" id="PF08028">
    <property type="entry name" value="Acyl-CoA_dh_2"/>
    <property type="match status" value="1"/>
</dbReference>
<evidence type="ECO:0000313" key="5">
    <source>
        <dbReference type="EMBL" id="AXK82854.1"/>
    </source>
</evidence>
<dbReference type="Proteomes" id="UP000254889">
    <property type="component" value="Chromosome"/>
</dbReference>
<dbReference type="EMBL" id="CP031417">
    <property type="protein sequence ID" value="AXK82854.1"/>
    <property type="molecule type" value="Genomic_DNA"/>
</dbReference>
<dbReference type="Pfam" id="PF02771">
    <property type="entry name" value="Acyl-CoA_dh_N"/>
    <property type="match status" value="1"/>
</dbReference>
<dbReference type="Gene3D" id="2.40.110.10">
    <property type="entry name" value="Butyryl-CoA Dehydrogenase, subunit A, domain 2"/>
    <property type="match status" value="1"/>
</dbReference>
<feature type="domain" description="Acyl-CoA dehydrogenase/oxidase N-terminal" evidence="3">
    <location>
        <begin position="36"/>
        <end position="124"/>
    </location>
</feature>
<dbReference type="InterPro" id="IPR036250">
    <property type="entry name" value="AcylCo_DH-like_C"/>
</dbReference>
<dbReference type="SUPFAM" id="SSF56645">
    <property type="entry name" value="Acyl-CoA dehydrogenase NM domain-like"/>
    <property type="match status" value="1"/>
</dbReference>
<dbReference type="GO" id="GO:0050660">
    <property type="term" value="F:flavin adenine dinucleotide binding"/>
    <property type="evidence" value="ECO:0007669"/>
    <property type="project" value="InterPro"/>
</dbReference>
<evidence type="ECO:0000313" key="6">
    <source>
        <dbReference type="Proteomes" id="UP000254889"/>
    </source>
</evidence>
<comment type="similarity">
    <text evidence="2">Belongs to the HpaH/HsaA monooxygenase family.</text>
</comment>
<dbReference type="PIRSF" id="PIRSF016578">
    <property type="entry name" value="HsaA"/>
    <property type="match status" value="1"/>
</dbReference>
<protein>
    <submittedName>
        <fullName evidence="5">Acyl-CoA dehydrogenase</fullName>
    </submittedName>
</protein>
<organism evidence="5 6">
    <name type="scientific">Pseudolabrys taiwanensis</name>
    <dbReference type="NCBI Taxonomy" id="331696"/>
    <lineage>
        <taxon>Bacteria</taxon>
        <taxon>Pseudomonadati</taxon>
        <taxon>Pseudomonadota</taxon>
        <taxon>Alphaproteobacteria</taxon>
        <taxon>Hyphomicrobiales</taxon>
        <taxon>Xanthobacteraceae</taxon>
        <taxon>Pseudolabrys</taxon>
    </lineage>
</organism>
<proteinExistence type="inferred from homology"/>
<evidence type="ECO:0000259" key="3">
    <source>
        <dbReference type="Pfam" id="PF02771"/>
    </source>
</evidence>
<dbReference type="GO" id="GO:0016712">
    <property type="term" value="F:oxidoreductase activity, acting on paired donors, with incorporation or reduction of molecular oxygen, reduced flavin or flavoprotein as one donor, and incorporation of one atom of oxygen"/>
    <property type="evidence" value="ECO:0007669"/>
    <property type="project" value="TreeGrafter"/>
</dbReference>
<dbReference type="InterPro" id="IPR046373">
    <property type="entry name" value="Acyl-CoA_Oxase/DH_mid-dom_sf"/>
</dbReference>
<dbReference type="RefSeq" id="WP_115693233.1">
    <property type="nucleotide sequence ID" value="NZ_CP031417.1"/>
</dbReference>
<dbReference type="GO" id="GO:0033539">
    <property type="term" value="P:fatty acid beta-oxidation using acyl-CoA dehydrogenase"/>
    <property type="evidence" value="ECO:0007669"/>
    <property type="project" value="TreeGrafter"/>
</dbReference>
<dbReference type="Gene3D" id="1.10.540.10">
    <property type="entry name" value="Acyl-CoA dehydrogenase/oxidase, N-terminal domain"/>
    <property type="match status" value="1"/>
</dbReference>
<dbReference type="KEGG" id="ptaw:DW352_21405"/>
<reference evidence="5 6" key="1">
    <citation type="submission" date="2018-07" db="EMBL/GenBank/DDBJ databases">
        <authorList>
            <person name="Quirk P.G."/>
            <person name="Krulwich T.A."/>
        </authorList>
    </citation>
    <scope>NUCLEOTIDE SEQUENCE [LARGE SCALE GENOMIC DNA]</scope>
    <source>
        <strain evidence="5 6">CC-BB4</strain>
    </source>
</reference>
<dbReference type="InterPro" id="IPR013107">
    <property type="entry name" value="Acyl-CoA_DH_C"/>
</dbReference>
<keyword evidence="6" id="KW-1185">Reference proteome</keyword>
<dbReference type="Gene3D" id="1.20.140.10">
    <property type="entry name" value="Butyryl-CoA Dehydrogenase, subunit A, domain 3"/>
    <property type="match status" value="1"/>
</dbReference>
<sequence>MQIEATKVEAMRSSVAPISALRPEFNDILARIRKLRPEIAARALAAEKARRVPVETMDALRDTDVFHAMQPRRFGGYEYGPAELAQIGFELGRACGSTGWCGTLAVCFGWMTAFFPLEAQQEVWDDTDNLLAVSYTPTPKVESVDGGYRIAGQWPWASGVDNAAWLILAALLPNNEGPPALAWCLVPVSDVKVDHDSWNVGGLQGTGSKTVVVTDPIFVPKHRVLPLSAIFSGKVPGLEVPDNEQARFGYPTFGPTALVSPIVGMAQGALDTFTETARGAKRMARPGVFEKVAESALIQSLIGQTAARIDAAQTMMVSSLREGQEIVRAGGVLDTEQRVRIRRNHGFAARTAAEVVNELFAKSGAAAADEKNPIQRFWRDANTAALHSSIDWDTLSALYGTQQLGLQPQGIF</sequence>
<dbReference type="InterPro" id="IPR050741">
    <property type="entry name" value="Acyl-CoA_dehydrogenase"/>
</dbReference>
<dbReference type="PANTHER" id="PTHR48083:SF19">
    <property type="entry name" value="FLAVIN-DEPENDENT MONOOXYGENASE, OXYGENASE SUBUNIT HSAA"/>
    <property type="match status" value="1"/>
</dbReference>
<feature type="domain" description="Acyl-CoA dehydrogenase C-terminal" evidence="4">
    <location>
        <begin position="258"/>
        <end position="391"/>
    </location>
</feature>
<evidence type="ECO:0000256" key="1">
    <source>
        <dbReference type="ARBA" id="ARBA00023002"/>
    </source>
</evidence>
<keyword evidence="1" id="KW-0560">Oxidoreductase</keyword>
<dbReference type="GO" id="GO:0005737">
    <property type="term" value="C:cytoplasm"/>
    <property type="evidence" value="ECO:0007669"/>
    <property type="project" value="TreeGrafter"/>
</dbReference>
<dbReference type="OrthoDB" id="7316074at2"/>
<dbReference type="InterPro" id="IPR037069">
    <property type="entry name" value="AcylCoA_DH/ox_N_sf"/>
</dbReference>
<dbReference type="AlphaFoldDB" id="A0A346A107"/>
<dbReference type="InterPro" id="IPR009100">
    <property type="entry name" value="AcylCoA_DH/oxidase_NM_dom_sf"/>
</dbReference>
<dbReference type="PANTHER" id="PTHR48083">
    <property type="entry name" value="MEDIUM-CHAIN SPECIFIC ACYL-COA DEHYDROGENASE, MITOCHONDRIAL-RELATED"/>
    <property type="match status" value="1"/>
</dbReference>
<dbReference type="InterPro" id="IPR013786">
    <property type="entry name" value="AcylCoA_DH/ox_N"/>
</dbReference>